<accession>A0A645IJN9</accession>
<protein>
    <submittedName>
        <fullName evidence="1">Uncharacterized protein</fullName>
    </submittedName>
</protein>
<gene>
    <name evidence="1" type="ORF">SDC9_198848</name>
</gene>
<evidence type="ECO:0000313" key="1">
    <source>
        <dbReference type="EMBL" id="MPN51206.1"/>
    </source>
</evidence>
<comment type="caution">
    <text evidence="1">The sequence shown here is derived from an EMBL/GenBank/DDBJ whole genome shotgun (WGS) entry which is preliminary data.</text>
</comment>
<proteinExistence type="predicted"/>
<dbReference type="EMBL" id="VSSQ01116082">
    <property type="protein sequence ID" value="MPN51206.1"/>
    <property type="molecule type" value="Genomic_DNA"/>
</dbReference>
<name>A0A645IJN9_9ZZZZ</name>
<reference evidence="1" key="1">
    <citation type="submission" date="2019-08" db="EMBL/GenBank/DDBJ databases">
        <authorList>
            <person name="Kucharzyk K."/>
            <person name="Murdoch R.W."/>
            <person name="Higgins S."/>
            <person name="Loffler F."/>
        </authorList>
    </citation>
    <scope>NUCLEOTIDE SEQUENCE</scope>
</reference>
<organism evidence="1">
    <name type="scientific">bioreactor metagenome</name>
    <dbReference type="NCBI Taxonomy" id="1076179"/>
    <lineage>
        <taxon>unclassified sequences</taxon>
        <taxon>metagenomes</taxon>
        <taxon>ecological metagenomes</taxon>
    </lineage>
</organism>
<sequence length="52" mass="5325">MGCEAIAAIDSTSFHPAPATHCKANWGEVQPAARGQALMQRAGAAPRPPIAV</sequence>
<dbReference type="AlphaFoldDB" id="A0A645IJN9"/>